<sequence>MAEHIKRVFAAKKAEGEPAFVTFVTAGYPRPEDTVPNMLALEAGGADIIELGVPFSDPTADGPTIQAANTYVREARAQGLKAPVMLMGQSSPPEEKPM</sequence>
<gene>
    <name evidence="1" type="primary">TRP1_2</name>
    <name evidence="1" type="ORF">QFC22_000629</name>
</gene>
<comment type="caution">
    <text evidence="1">The sequence shown here is derived from an EMBL/GenBank/DDBJ whole genome shotgun (WGS) entry which is preliminary data.</text>
</comment>
<dbReference type="EMBL" id="JASBWU010000001">
    <property type="protein sequence ID" value="KAJ9125667.1"/>
    <property type="molecule type" value="Genomic_DNA"/>
</dbReference>
<evidence type="ECO:0000313" key="1">
    <source>
        <dbReference type="EMBL" id="KAJ9125667.1"/>
    </source>
</evidence>
<name>A0ACC2XQX7_9TREE</name>
<dbReference type="Proteomes" id="UP001243375">
    <property type="component" value="Unassembled WGS sequence"/>
</dbReference>
<proteinExistence type="predicted"/>
<reference evidence="1" key="1">
    <citation type="submission" date="2023-04" db="EMBL/GenBank/DDBJ databases">
        <title>Draft Genome sequencing of Naganishia species isolated from polar environments using Oxford Nanopore Technology.</title>
        <authorList>
            <person name="Leo P."/>
            <person name="Venkateswaran K."/>
        </authorList>
    </citation>
    <scope>NUCLEOTIDE SEQUENCE</scope>
    <source>
        <strain evidence="1">MNA-CCFEE 5425</strain>
    </source>
</reference>
<evidence type="ECO:0000313" key="2">
    <source>
        <dbReference type="Proteomes" id="UP001243375"/>
    </source>
</evidence>
<organism evidence="1 2">
    <name type="scientific">Naganishia vaughanmartiniae</name>
    <dbReference type="NCBI Taxonomy" id="1424756"/>
    <lineage>
        <taxon>Eukaryota</taxon>
        <taxon>Fungi</taxon>
        <taxon>Dikarya</taxon>
        <taxon>Basidiomycota</taxon>
        <taxon>Agaricomycotina</taxon>
        <taxon>Tremellomycetes</taxon>
        <taxon>Filobasidiales</taxon>
        <taxon>Filobasidiaceae</taxon>
        <taxon>Naganishia</taxon>
    </lineage>
</organism>
<protein>
    <submittedName>
        <fullName evidence="1">Bifunctional tryptophan synthase trp1</fullName>
    </submittedName>
</protein>
<accession>A0ACC2XQX7</accession>
<keyword evidence="2" id="KW-1185">Reference proteome</keyword>